<evidence type="ECO:0000313" key="3">
    <source>
        <dbReference type="Proteomes" id="UP000095284"/>
    </source>
</evidence>
<dbReference type="PANTHER" id="PTHR31128">
    <property type="entry name" value="PROTEIN CBR-CLEC-135-RELATED"/>
    <property type="match status" value="1"/>
</dbReference>
<evidence type="ECO:0000313" key="4">
    <source>
        <dbReference type="Proteomes" id="UP000659654"/>
    </source>
</evidence>
<organism evidence="3 5">
    <name type="scientific">Bursaphelenchus xylophilus</name>
    <name type="common">Pinewood nematode worm</name>
    <name type="synonym">Aphelenchoides xylophilus</name>
    <dbReference type="NCBI Taxonomy" id="6326"/>
    <lineage>
        <taxon>Eukaryota</taxon>
        <taxon>Metazoa</taxon>
        <taxon>Ecdysozoa</taxon>
        <taxon>Nematoda</taxon>
        <taxon>Chromadorea</taxon>
        <taxon>Rhabditida</taxon>
        <taxon>Tylenchina</taxon>
        <taxon>Tylenchomorpha</taxon>
        <taxon>Aphelenchoidea</taxon>
        <taxon>Aphelenchoididae</taxon>
        <taxon>Bursaphelenchus</taxon>
    </lineage>
</organism>
<accession>A0A1I7RH34</accession>
<dbReference type="Proteomes" id="UP000582659">
    <property type="component" value="Unassembled WGS sequence"/>
</dbReference>
<evidence type="ECO:0000313" key="1">
    <source>
        <dbReference type="EMBL" id="CAD5226590.1"/>
    </source>
</evidence>
<proteinExistence type="predicted"/>
<dbReference type="OrthoDB" id="5779495at2759"/>
<dbReference type="AlphaFoldDB" id="A0A1I7RH34"/>
<reference evidence="2" key="2">
    <citation type="submission" date="2020-08" db="EMBL/GenBank/DDBJ databases">
        <authorList>
            <person name="Kikuchi T."/>
        </authorList>
    </citation>
    <scope>NUCLEOTIDE SEQUENCE</scope>
    <source>
        <strain evidence="1">Ka4C1</strain>
    </source>
</reference>
<dbReference type="Proteomes" id="UP000095284">
    <property type="component" value="Unplaced"/>
</dbReference>
<evidence type="ECO:0000313" key="5">
    <source>
        <dbReference type="WBParaSite" id="BXY_0001100.1"/>
    </source>
</evidence>
<dbReference type="EMBL" id="CAJFDI010000004">
    <property type="protein sequence ID" value="CAD5226590.1"/>
    <property type="molecule type" value="Genomic_DNA"/>
</dbReference>
<sequence>MQFIGAVGASSNLESSFYSSSEIQRSRPKVLPPTLTGNATRKYVGVRTNSEATHCLNHRTDFRLYHLWDQEKQTKLHEQLPLTVVYQSSRGIFFHWPIRTYGHFDERQKFLVDFYFIEDGGPSFKNLNNLIECYETKQYKDNGEIDVFRCVKPQSG</sequence>
<protein>
    <submittedName>
        <fullName evidence="1">(pine wood nematode) hypothetical protein</fullName>
    </submittedName>
</protein>
<keyword evidence="4" id="KW-1185">Reference proteome</keyword>
<dbReference type="WBParaSite" id="BXY_0001100.1">
    <property type="protein sequence ID" value="BXY_0001100.1"/>
    <property type="gene ID" value="BXY_0001100"/>
</dbReference>
<dbReference type="EMBL" id="CAJFCV020000004">
    <property type="protein sequence ID" value="CAG9115991.1"/>
    <property type="molecule type" value="Genomic_DNA"/>
</dbReference>
<name>A0A1I7RH34_BURXY</name>
<evidence type="ECO:0000313" key="2">
    <source>
        <dbReference type="EMBL" id="CAG9115991.1"/>
    </source>
</evidence>
<gene>
    <name evidence="1" type="ORF">BXYJ_LOCUS9135</name>
</gene>
<dbReference type="PANTHER" id="PTHR31128:SF9">
    <property type="entry name" value="DUF3444 DOMAIN-CONTAINING PROTEIN-RELATED"/>
    <property type="match status" value="1"/>
</dbReference>
<reference evidence="5" key="1">
    <citation type="submission" date="2016-11" db="UniProtKB">
        <authorList>
            <consortium name="WormBaseParasite"/>
        </authorList>
    </citation>
    <scope>IDENTIFICATION</scope>
</reference>
<dbReference type="SMR" id="A0A1I7RH34"/>
<dbReference type="Proteomes" id="UP000659654">
    <property type="component" value="Unassembled WGS sequence"/>
</dbReference>
<dbReference type="eggNOG" id="ENOG502SV1X">
    <property type="taxonomic scope" value="Eukaryota"/>
</dbReference>